<evidence type="ECO:0000313" key="1">
    <source>
        <dbReference type="EMBL" id="CAL1612767.1"/>
    </source>
</evidence>
<accession>A0AAV2MH98</accession>
<protein>
    <submittedName>
        <fullName evidence="1">Uncharacterized protein</fullName>
    </submittedName>
</protein>
<dbReference type="AlphaFoldDB" id="A0AAV2MH98"/>
<evidence type="ECO:0000313" key="2">
    <source>
        <dbReference type="Proteomes" id="UP001497482"/>
    </source>
</evidence>
<sequence length="75" mass="7615">MALRKVPVLVLAQLSEQMGMGDYSSGSVLAPSSGLAPALSSKSKLEPGEGSIQGGWRAQEGLAPNAVCSILQNAC</sequence>
<dbReference type="Proteomes" id="UP001497482">
    <property type="component" value="Chromosome 8"/>
</dbReference>
<dbReference type="EMBL" id="OZ035830">
    <property type="protein sequence ID" value="CAL1612767.1"/>
    <property type="molecule type" value="Genomic_DNA"/>
</dbReference>
<name>A0AAV2MH98_KNICA</name>
<gene>
    <name evidence="1" type="ORF">KC01_LOCUS39062</name>
</gene>
<proteinExistence type="predicted"/>
<keyword evidence="2" id="KW-1185">Reference proteome</keyword>
<reference evidence="1 2" key="1">
    <citation type="submission" date="2024-04" db="EMBL/GenBank/DDBJ databases">
        <authorList>
            <person name="Waldvogel A.-M."/>
            <person name="Schoenle A."/>
        </authorList>
    </citation>
    <scope>NUCLEOTIDE SEQUENCE [LARGE SCALE GENOMIC DNA]</scope>
</reference>
<organism evidence="1 2">
    <name type="scientific">Knipowitschia caucasica</name>
    <name type="common">Caucasian dwarf goby</name>
    <name type="synonym">Pomatoschistus caucasicus</name>
    <dbReference type="NCBI Taxonomy" id="637954"/>
    <lineage>
        <taxon>Eukaryota</taxon>
        <taxon>Metazoa</taxon>
        <taxon>Chordata</taxon>
        <taxon>Craniata</taxon>
        <taxon>Vertebrata</taxon>
        <taxon>Euteleostomi</taxon>
        <taxon>Actinopterygii</taxon>
        <taxon>Neopterygii</taxon>
        <taxon>Teleostei</taxon>
        <taxon>Neoteleostei</taxon>
        <taxon>Acanthomorphata</taxon>
        <taxon>Gobiaria</taxon>
        <taxon>Gobiiformes</taxon>
        <taxon>Gobioidei</taxon>
        <taxon>Gobiidae</taxon>
        <taxon>Gobiinae</taxon>
        <taxon>Knipowitschia</taxon>
    </lineage>
</organism>